<evidence type="ECO:0000313" key="2">
    <source>
        <dbReference type="Proteomes" id="UP001156140"/>
    </source>
</evidence>
<sequence length="302" mass="33531">MAGLQFLTASYRNDLVPFEDLHRSILRYGPEDAMHLVVVPDCDVPLFARFGGERTLVRPVSAYLPRPLLSVTGATQWFRGVPGLSSLARIDAINPFRPYPPVRGWIRQQITKLAAAASDAEAVVIVDSDVSLVRPVTSDTFVRDGVVRFYRLPEGITPDMRRHRRWVEIAAGLLDIPAPQRSLETDYIASFVSWDPAIVRRLLARIEANGRGGWAAQLAAQIEFSECILYGLHLDTLGSERERSFAANETRCHSHWDPVPLSEGDAAAFLAGMSPEDVAVHIQSNSHTTEQLRRRLIATAQA</sequence>
<organism evidence="1 2">
    <name type="scientific">Paradevosia shaoguanensis</name>
    <dbReference type="NCBI Taxonomy" id="1335043"/>
    <lineage>
        <taxon>Bacteria</taxon>
        <taxon>Pseudomonadati</taxon>
        <taxon>Pseudomonadota</taxon>
        <taxon>Alphaproteobacteria</taxon>
        <taxon>Hyphomicrobiales</taxon>
        <taxon>Devosiaceae</taxon>
        <taxon>Paradevosia</taxon>
    </lineage>
</organism>
<reference evidence="1" key="1">
    <citation type="submission" date="2022-03" db="EMBL/GenBank/DDBJ databases">
        <title>The complete genome sequence of a Methyloterrigena soli.</title>
        <authorList>
            <person name="Zi Z."/>
        </authorList>
    </citation>
    <scope>NUCLEOTIDE SEQUENCE</scope>
    <source>
        <strain evidence="1">M48</strain>
    </source>
</reference>
<evidence type="ECO:0000313" key="1">
    <source>
        <dbReference type="EMBL" id="MCI0125363.1"/>
    </source>
</evidence>
<accession>A0AA41QJ11</accession>
<dbReference type="AlphaFoldDB" id="A0AA41QJ11"/>
<dbReference type="RefSeq" id="WP_281734616.1">
    <property type="nucleotide sequence ID" value="NZ_JAKETQ010000001.1"/>
</dbReference>
<dbReference type="Pfam" id="PF20102">
    <property type="entry name" value="DUF6492"/>
    <property type="match status" value="1"/>
</dbReference>
<proteinExistence type="predicted"/>
<keyword evidence="2" id="KW-1185">Reference proteome</keyword>
<protein>
    <submittedName>
        <fullName evidence="1">DUF6492 family protein</fullName>
    </submittedName>
</protein>
<dbReference type="Proteomes" id="UP001156140">
    <property type="component" value="Unassembled WGS sequence"/>
</dbReference>
<comment type="caution">
    <text evidence="1">The sequence shown here is derived from an EMBL/GenBank/DDBJ whole genome shotgun (WGS) entry which is preliminary data.</text>
</comment>
<dbReference type="InterPro" id="IPR045499">
    <property type="entry name" value="DUF6492"/>
</dbReference>
<name>A0AA41QJ11_9HYPH</name>
<gene>
    <name evidence="1" type="ORF">ML536_00830</name>
</gene>
<dbReference type="EMBL" id="JALAZD010000001">
    <property type="protein sequence ID" value="MCI0125363.1"/>
    <property type="molecule type" value="Genomic_DNA"/>
</dbReference>